<comment type="caution">
    <text evidence="1">The sequence shown here is derived from an EMBL/GenBank/DDBJ whole genome shotgun (WGS) entry which is preliminary data.</text>
</comment>
<feature type="non-terminal residue" evidence="1">
    <location>
        <position position="117"/>
    </location>
</feature>
<proteinExistence type="predicted"/>
<gene>
    <name evidence="1" type="ORF">Z955_01975</name>
</gene>
<evidence type="ECO:0000313" key="1">
    <source>
        <dbReference type="EMBL" id="KGN01167.1"/>
    </source>
</evidence>
<dbReference type="Proteomes" id="UP000030014">
    <property type="component" value="Unassembled WGS sequence"/>
</dbReference>
<evidence type="ECO:0000313" key="2">
    <source>
        <dbReference type="Proteomes" id="UP000030014"/>
    </source>
</evidence>
<name>A0A0A0ILQ5_CLOBO</name>
<dbReference type="RefSeq" id="WP_039259029.1">
    <property type="nucleotide sequence ID" value="NZ_JDRY01000009.1"/>
</dbReference>
<reference evidence="1 2" key="1">
    <citation type="submission" date="2014-01" db="EMBL/GenBank/DDBJ databases">
        <title>Plasmidome dynamics in the species complex Clostridium novyi sensu lato converts strains of independent lineages into distinctly different pathogens.</title>
        <authorList>
            <person name="Skarin H."/>
            <person name="Segerman B."/>
        </authorList>
    </citation>
    <scope>NUCLEOTIDE SEQUENCE [LARGE SCALE GENOMIC DNA]</scope>
    <source>
        <strain evidence="1 2">DC5</strain>
    </source>
</reference>
<organism evidence="1 2">
    <name type="scientific">Clostridium botulinum C/D str. DC5</name>
    <dbReference type="NCBI Taxonomy" id="1443128"/>
    <lineage>
        <taxon>Bacteria</taxon>
        <taxon>Bacillati</taxon>
        <taxon>Bacillota</taxon>
        <taxon>Clostridia</taxon>
        <taxon>Eubacteriales</taxon>
        <taxon>Clostridiaceae</taxon>
        <taxon>Clostridium</taxon>
    </lineage>
</organism>
<sequence>MSKINIIDAICGAGKTQYAIQMMNNSNVIENKFIYITPFLKEVDRVKKSVTTRKFYEPTLAGGEGSKYKDFENLLTQGKNIVSTHNLFTRINTDILDKIKYNNYTLILDEVINVTEN</sequence>
<dbReference type="EMBL" id="JDRY01000009">
    <property type="protein sequence ID" value="KGN01167.1"/>
    <property type="molecule type" value="Genomic_DNA"/>
</dbReference>
<dbReference type="AlphaFoldDB" id="A0A0A0ILQ5"/>
<accession>A0A0A0ILQ5</accession>
<evidence type="ECO:0008006" key="3">
    <source>
        <dbReference type="Google" id="ProtNLM"/>
    </source>
</evidence>
<protein>
    <recommendedName>
        <fullName evidence="3">Helicase/UvrB N-terminal domain-containing protein</fullName>
    </recommendedName>
</protein>
<dbReference type="Gene3D" id="3.40.50.300">
    <property type="entry name" value="P-loop containing nucleotide triphosphate hydrolases"/>
    <property type="match status" value="1"/>
</dbReference>
<dbReference type="InterPro" id="IPR027417">
    <property type="entry name" value="P-loop_NTPase"/>
</dbReference>